<comment type="caution">
    <text evidence="10">The sequence shown here is derived from an EMBL/GenBank/DDBJ whole genome shotgun (WGS) entry which is preliminary data.</text>
</comment>
<dbReference type="EMBL" id="JQCD01000031">
    <property type="protein sequence ID" value="KRN76147.1"/>
    <property type="molecule type" value="Genomic_DNA"/>
</dbReference>
<dbReference type="RefSeq" id="WP_057789057.1">
    <property type="nucleotide sequence ID" value="NZ_CBDALJ010000002.1"/>
</dbReference>
<dbReference type="HAMAP" id="MF_00422">
    <property type="entry name" value="SecE"/>
    <property type="match status" value="1"/>
</dbReference>
<comment type="subunit">
    <text evidence="9">Component of the Sec protein translocase complex. Heterotrimer consisting of SecY, SecE and SecG subunits. The heterotrimers can form oligomers, although 1 heterotrimer is thought to be able to translocate proteins. Interacts with the ribosome. Interacts with SecDF, and other proteins may be involved. Interacts with SecA.</text>
</comment>
<organism evidence="10 11">
    <name type="scientific">Weissella minor</name>
    <dbReference type="NCBI Taxonomy" id="1620"/>
    <lineage>
        <taxon>Bacteria</taxon>
        <taxon>Bacillati</taxon>
        <taxon>Bacillota</taxon>
        <taxon>Bacilli</taxon>
        <taxon>Lactobacillales</taxon>
        <taxon>Lactobacillaceae</taxon>
        <taxon>Weissella</taxon>
    </lineage>
</organism>
<evidence type="ECO:0000256" key="1">
    <source>
        <dbReference type="ARBA" id="ARBA00004370"/>
    </source>
</evidence>
<gene>
    <name evidence="9" type="primary">secE</name>
    <name evidence="10" type="ORF">IV67_GL001198</name>
</gene>
<evidence type="ECO:0000256" key="4">
    <source>
        <dbReference type="ARBA" id="ARBA00022692"/>
    </source>
</evidence>
<keyword evidence="6 9" id="KW-1133">Transmembrane helix</keyword>
<evidence type="ECO:0000313" key="11">
    <source>
        <dbReference type="Proteomes" id="UP000051673"/>
    </source>
</evidence>
<dbReference type="PATRIC" id="fig|1620.3.peg.1212"/>
<evidence type="ECO:0000256" key="6">
    <source>
        <dbReference type="ARBA" id="ARBA00022989"/>
    </source>
</evidence>
<keyword evidence="4 9" id="KW-0812">Transmembrane</keyword>
<evidence type="ECO:0000256" key="3">
    <source>
        <dbReference type="ARBA" id="ARBA00022475"/>
    </source>
</evidence>
<dbReference type="Gene3D" id="1.20.5.1030">
    <property type="entry name" value="Preprotein translocase secy subunit"/>
    <property type="match status" value="1"/>
</dbReference>
<sequence length="56" mass="6520">MNFISSVFEEMRRVTWPTFSQNIHNTTVVILTSLFFALFLGSADWIFEQGITFLSK</sequence>
<dbReference type="InterPro" id="IPR005807">
    <property type="entry name" value="SecE_bac"/>
</dbReference>
<dbReference type="NCBIfam" id="TIGR00964">
    <property type="entry name" value="secE_bact"/>
    <property type="match status" value="1"/>
</dbReference>
<keyword evidence="8 9" id="KW-0472">Membrane</keyword>
<accession>A0A0R2JFL6</accession>
<dbReference type="STRING" id="1620.IV67_GL001198"/>
<keyword evidence="3 9" id="KW-1003">Cell membrane</keyword>
<protein>
    <recommendedName>
        <fullName evidence="9">Protein translocase subunit SecE</fullName>
    </recommendedName>
</protein>
<dbReference type="GO" id="GO:0006605">
    <property type="term" value="P:protein targeting"/>
    <property type="evidence" value="ECO:0007669"/>
    <property type="project" value="UniProtKB-UniRule"/>
</dbReference>
<dbReference type="Pfam" id="PF00584">
    <property type="entry name" value="SecE"/>
    <property type="match status" value="1"/>
</dbReference>
<keyword evidence="11" id="KW-1185">Reference proteome</keyword>
<dbReference type="InterPro" id="IPR001901">
    <property type="entry name" value="Translocase_SecE/Sec61-g"/>
</dbReference>
<keyword evidence="5 9" id="KW-0653">Protein transport</keyword>
<comment type="subcellular location">
    <subcellularLocation>
        <location evidence="9">Cell membrane</location>
        <topology evidence="9">Single-pass membrane protein</topology>
    </subcellularLocation>
    <subcellularLocation>
        <location evidence="1">Membrane</location>
    </subcellularLocation>
</comment>
<keyword evidence="7 9" id="KW-0811">Translocation</keyword>
<dbReference type="OrthoDB" id="9813233at2"/>
<proteinExistence type="inferred from homology"/>
<evidence type="ECO:0000256" key="5">
    <source>
        <dbReference type="ARBA" id="ARBA00022927"/>
    </source>
</evidence>
<keyword evidence="2 9" id="KW-0813">Transport</keyword>
<dbReference type="AlphaFoldDB" id="A0A0R2JFL6"/>
<evidence type="ECO:0000256" key="9">
    <source>
        <dbReference type="HAMAP-Rule" id="MF_00422"/>
    </source>
</evidence>
<reference evidence="10 11" key="1">
    <citation type="journal article" date="2015" name="Genome Announc.">
        <title>Expanding the biotechnology potential of lactobacilli through comparative genomics of 213 strains and associated genera.</title>
        <authorList>
            <person name="Sun Z."/>
            <person name="Harris H.M."/>
            <person name="McCann A."/>
            <person name="Guo C."/>
            <person name="Argimon S."/>
            <person name="Zhang W."/>
            <person name="Yang X."/>
            <person name="Jeffery I.B."/>
            <person name="Cooney J.C."/>
            <person name="Kagawa T.F."/>
            <person name="Liu W."/>
            <person name="Song Y."/>
            <person name="Salvetti E."/>
            <person name="Wrobel A."/>
            <person name="Rasinkangas P."/>
            <person name="Parkhill J."/>
            <person name="Rea M.C."/>
            <person name="O'Sullivan O."/>
            <person name="Ritari J."/>
            <person name="Douillard F.P."/>
            <person name="Paul Ross R."/>
            <person name="Yang R."/>
            <person name="Briner A.E."/>
            <person name="Felis G.E."/>
            <person name="de Vos W.M."/>
            <person name="Barrangou R."/>
            <person name="Klaenhammer T.R."/>
            <person name="Caufield P.W."/>
            <person name="Cui Y."/>
            <person name="Zhang H."/>
            <person name="O'Toole P.W."/>
        </authorList>
    </citation>
    <scope>NUCLEOTIDE SEQUENCE [LARGE SCALE GENOMIC DNA]</scope>
    <source>
        <strain evidence="10 11">DSM 20014</strain>
    </source>
</reference>
<evidence type="ECO:0000256" key="7">
    <source>
        <dbReference type="ARBA" id="ARBA00023010"/>
    </source>
</evidence>
<dbReference type="Proteomes" id="UP000051673">
    <property type="component" value="Unassembled WGS sequence"/>
</dbReference>
<dbReference type="InterPro" id="IPR038379">
    <property type="entry name" value="SecE_sf"/>
</dbReference>
<comment type="function">
    <text evidence="9">Essential subunit of the Sec protein translocation channel SecYEG. Clamps together the 2 halves of SecY. May contact the channel plug during translocation.</text>
</comment>
<evidence type="ECO:0000256" key="2">
    <source>
        <dbReference type="ARBA" id="ARBA00022448"/>
    </source>
</evidence>
<dbReference type="PANTHER" id="PTHR33910:SF1">
    <property type="entry name" value="PROTEIN TRANSLOCASE SUBUNIT SECE"/>
    <property type="match status" value="1"/>
</dbReference>
<evidence type="ECO:0000313" key="10">
    <source>
        <dbReference type="EMBL" id="KRN76147.1"/>
    </source>
</evidence>
<name>A0A0R2JFL6_9LACO</name>
<dbReference type="GO" id="GO:0005886">
    <property type="term" value="C:plasma membrane"/>
    <property type="evidence" value="ECO:0007669"/>
    <property type="project" value="UniProtKB-SubCell"/>
</dbReference>
<evidence type="ECO:0000256" key="8">
    <source>
        <dbReference type="ARBA" id="ARBA00023136"/>
    </source>
</evidence>
<dbReference type="GO" id="GO:0008320">
    <property type="term" value="F:protein transmembrane transporter activity"/>
    <property type="evidence" value="ECO:0007669"/>
    <property type="project" value="UniProtKB-UniRule"/>
</dbReference>
<feature type="transmembrane region" description="Helical" evidence="9">
    <location>
        <begin position="28"/>
        <end position="47"/>
    </location>
</feature>
<dbReference type="GO" id="GO:0065002">
    <property type="term" value="P:intracellular protein transmembrane transport"/>
    <property type="evidence" value="ECO:0007669"/>
    <property type="project" value="UniProtKB-UniRule"/>
</dbReference>
<comment type="similarity">
    <text evidence="9">Belongs to the SecE/SEC61-gamma family.</text>
</comment>
<dbReference type="GO" id="GO:0009306">
    <property type="term" value="P:protein secretion"/>
    <property type="evidence" value="ECO:0007669"/>
    <property type="project" value="UniProtKB-UniRule"/>
</dbReference>
<dbReference type="PANTHER" id="PTHR33910">
    <property type="entry name" value="PROTEIN TRANSLOCASE SUBUNIT SECE"/>
    <property type="match status" value="1"/>
</dbReference>
<dbReference type="GO" id="GO:0043952">
    <property type="term" value="P:protein transport by the Sec complex"/>
    <property type="evidence" value="ECO:0007669"/>
    <property type="project" value="UniProtKB-UniRule"/>
</dbReference>